<organism evidence="3 4">
    <name type="scientific">Streptomyces finlayi</name>
    <dbReference type="NCBI Taxonomy" id="67296"/>
    <lineage>
        <taxon>Bacteria</taxon>
        <taxon>Bacillati</taxon>
        <taxon>Actinomycetota</taxon>
        <taxon>Actinomycetes</taxon>
        <taxon>Kitasatosporales</taxon>
        <taxon>Streptomycetaceae</taxon>
        <taxon>Streptomyces</taxon>
    </lineage>
</organism>
<proteinExistence type="predicted"/>
<dbReference type="InterPro" id="IPR023365">
    <property type="entry name" value="Sortase_dom-sf"/>
</dbReference>
<name>A0A7G7BQE9_9ACTN</name>
<evidence type="ECO:0000313" key="3">
    <source>
        <dbReference type="EMBL" id="QNE77564.1"/>
    </source>
</evidence>
<dbReference type="CDD" id="cd05829">
    <property type="entry name" value="Sortase_F"/>
    <property type="match status" value="1"/>
</dbReference>
<accession>A0A7G7BQE9</accession>
<keyword evidence="1" id="KW-0378">Hydrolase</keyword>
<protein>
    <submittedName>
        <fullName evidence="3">Class F sortase</fullName>
    </submittedName>
</protein>
<reference evidence="4" key="1">
    <citation type="submission" date="2019-10" db="EMBL/GenBank/DDBJ databases">
        <title>Antimicrobial potential of Antarctic Bacteria.</title>
        <authorList>
            <person name="Benaud N."/>
            <person name="Edwards R.J."/>
            <person name="Ferrari B.C."/>
        </authorList>
    </citation>
    <scope>NUCLEOTIDE SEQUENCE [LARGE SCALE GENOMIC DNA]</scope>
    <source>
        <strain evidence="4">NBSH44</strain>
    </source>
</reference>
<dbReference type="AlphaFoldDB" id="A0A7G7BQE9"/>
<dbReference type="InterPro" id="IPR042001">
    <property type="entry name" value="Sortase_F"/>
</dbReference>
<dbReference type="SUPFAM" id="SSF63817">
    <property type="entry name" value="Sortase"/>
    <property type="match status" value="1"/>
</dbReference>
<gene>
    <name evidence="3" type="ORF">F0344_25880</name>
</gene>
<dbReference type="InterPro" id="IPR005754">
    <property type="entry name" value="Sortase"/>
</dbReference>
<evidence type="ECO:0000256" key="2">
    <source>
        <dbReference type="SAM" id="MobiDB-lite"/>
    </source>
</evidence>
<sequence length="263" mass="27527">MNSPLFSGRPPRSWRGGRPRHGPDTHRLRYRPTAALKSAAGALALAVGIALTCLGISELVTEPARAPGPGDIGTVPVHTGPAEAATSGKHGNAAPPIRIRIPAIGLDQPLTGVRVQQDGRLGVPQDPSQIGWWSDGPRPGDPGAAVVVGHVDSTTGPGAFHGLSTLRPGDKVTLARDDRSSVTFTVQALRQYEKDTLPDSKVYATTGPPALHLITCSGTYDRTRGEYRDNLVVYATPLPQREPAAREGGQPLTGLRGQHGGGP</sequence>
<dbReference type="KEGG" id="sfiy:F0344_25880"/>
<dbReference type="GO" id="GO:0016787">
    <property type="term" value="F:hydrolase activity"/>
    <property type="evidence" value="ECO:0007669"/>
    <property type="project" value="UniProtKB-KW"/>
</dbReference>
<dbReference type="EMBL" id="CP045702">
    <property type="protein sequence ID" value="QNE77564.1"/>
    <property type="molecule type" value="Genomic_DNA"/>
</dbReference>
<feature type="region of interest" description="Disordered" evidence="2">
    <location>
        <begin position="1"/>
        <end position="29"/>
    </location>
</feature>
<evidence type="ECO:0000313" key="4">
    <source>
        <dbReference type="Proteomes" id="UP000515307"/>
    </source>
</evidence>
<dbReference type="Pfam" id="PF04203">
    <property type="entry name" value="Sortase"/>
    <property type="match status" value="1"/>
</dbReference>
<dbReference type="Gene3D" id="2.40.260.10">
    <property type="entry name" value="Sortase"/>
    <property type="match status" value="1"/>
</dbReference>
<keyword evidence="4" id="KW-1185">Reference proteome</keyword>
<dbReference type="NCBIfam" id="NF033748">
    <property type="entry name" value="class_F_sortase"/>
    <property type="match status" value="1"/>
</dbReference>
<dbReference type="Proteomes" id="UP000515307">
    <property type="component" value="Chromosome"/>
</dbReference>
<evidence type="ECO:0000256" key="1">
    <source>
        <dbReference type="ARBA" id="ARBA00022801"/>
    </source>
</evidence>
<feature type="region of interest" description="Disordered" evidence="2">
    <location>
        <begin position="238"/>
        <end position="263"/>
    </location>
</feature>